<reference evidence="3" key="1">
    <citation type="submission" date="2009-12" db="EMBL/GenBank/DDBJ databases">
        <title>Sequence of Clostridiales genomosp. BVAB3 str. UPII9-5.</title>
        <authorList>
            <person name="Madupu R."/>
            <person name="Durkin A.S."/>
            <person name="Torralba M."/>
            <person name="Methe B."/>
            <person name="Sutton G.G."/>
            <person name="Strausberg R.L."/>
            <person name="Nelson K.E."/>
        </authorList>
    </citation>
    <scope>NUCLEOTIDE SEQUENCE [LARGE SCALE GENOMIC DNA]</scope>
    <source>
        <strain evidence="3">UPII9-5</strain>
    </source>
</reference>
<evidence type="ECO:0000256" key="1">
    <source>
        <dbReference type="SAM" id="MobiDB-lite"/>
    </source>
</evidence>
<sequence length="41" mass="4876">MKAKKQRAQPLLFFYKAEQNRSDRRQSGKFICSSGRATERR</sequence>
<dbReference type="HOGENOM" id="CLU_3272420_0_0_9"/>
<dbReference type="EMBL" id="CP001850">
    <property type="protein sequence ID" value="ADC91174.1"/>
    <property type="molecule type" value="Genomic_DNA"/>
</dbReference>
<keyword evidence="3" id="KW-1185">Reference proteome</keyword>
<protein>
    <submittedName>
        <fullName evidence="2">Uncharacterized protein</fullName>
    </submittedName>
</protein>
<organism evidence="2 3">
    <name type="scientific">Mageeibacillus indolicus (strain UPII9-5)</name>
    <name type="common">Clostridiales genomosp. BVAB3 (strain UPII9-5)</name>
    <dbReference type="NCBI Taxonomy" id="699246"/>
    <lineage>
        <taxon>Bacteria</taxon>
        <taxon>Bacillati</taxon>
        <taxon>Bacillota</taxon>
        <taxon>Clostridia</taxon>
        <taxon>Eubacteriales</taxon>
        <taxon>Oscillospiraceae</taxon>
        <taxon>Mageeibacillus</taxon>
    </lineage>
</organism>
<dbReference type="KEGG" id="clo:HMPREF0868_0454"/>
<dbReference type="AlphaFoldDB" id="D3R0S9"/>
<dbReference type="STRING" id="699246.HMPREF0868_0454"/>
<dbReference type="Proteomes" id="UP000008234">
    <property type="component" value="Chromosome"/>
</dbReference>
<proteinExistence type="predicted"/>
<name>D3R0S9_MAGIU</name>
<gene>
    <name evidence="2" type="ordered locus">HMPREF0868_0454</name>
</gene>
<feature type="region of interest" description="Disordered" evidence="1">
    <location>
        <begin position="20"/>
        <end position="41"/>
    </location>
</feature>
<evidence type="ECO:0000313" key="2">
    <source>
        <dbReference type="EMBL" id="ADC91174.1"/>
    </source>
</evidence>
<evidence type="ECO:0000313" key="3">
    <source>
        <dbReference type="Proteomes" id="UP000008234"/>
    </source>
</evidence>
<accession>D3R0S9</accession>